<dbReference type="GO" id="GO:0016787">
    <property type="term" value="F:hydrolase activity"/>
    <property type="evidence" value="ECO:0007669"/>
    <property type="project" value="UniProtKB-KW"/>
</dbReference>
<comment type="caution">
    <text evidence="2">The sequence shown here is derived from an EMBL/GenBank/DDBJ whole genome shotgun (WGS) entry which is preliminary data.</text>
</comment>
<dbReference type="CDD" id="cd18873">
    <property type="entry name" value="NUDIX_NadM_like"/>
    <property type="match status" value="1"/>
</dbReference>
<gene>
    <name evidence="2" type="primary">nrtR</name>
    <name evidence="2" type="ORF">GCM10007392_26740</name>
</gene>
<evidence type="ECO:0000259" key="1">
    <source>
        <dbReference type="PROSITE" id="PS51462"/>
    </source>
</evidence>
<dbReference type="SUPFAM" id="SSF46785">
    <property type="entry name" value="Winged helix' DNA-binding domain"/>
    <property type="match status" value="1"/>
</dbReference>
<sequence>MDGTVTETERDYLAGYDPREFPIVLTTVDSVLFTYHEDRLKVLLVQRANHPQAGRWALPGGYIDQDRDATLEDTAHRVLASKTGVVPPYIEQLGSFGGAGRDPRGWSVTIAYTALIPFQACLTHIESVTDTQWFDVARLNELELGFDHEAIIDAGRERFRQKALYSLVPAHALQEPFSLADLRRVHELLIGMTLSRKSFIRRVEESGALIETGDEAPSGRGRPSKLYRRSPHLDDYRFIRNIGK</sequence>
<dbReference type="InterPro" id="IPR036388">
    <property type="entry name" value="WH-like_DNA-bd_sf"/>
</dbReference>
<accession>A0A918KBR0</accession>
<dbReference type="InterPro" id="IPR000086">
    <property type="entry name" value="NUDIX_hydrolase_dom"/>
</dbReference>
<dbReference type="Proteomes" id="UP000626148">
    <property type="component" value="Unassembled WGS sequence"/>
</dbReference>
<keyword evidence="2" id="KW-0378">Hydrolase</keyword>
<dbReference type="InterPro" id="IPR015797">
    <property type="entry name" value="NUDIX_hydrolase-like_dom_sf"/>
</dbReference>
<dbReference type="AlphaFoldDB" id="A0A918KBR0"/>
<name>A0A918KBR0_9GAMM</name>
<dbReference type="InterPro" id="IPR054105">
    <property type="entry name" value="WHD_NrtR"/>
</dbReference>
<reference evidence="2" key="2">
    <citation type="submission" date="2020-09" db="EMBL/GenBank/DDBJ databases">
        <authorList>
            <person name="Sun Q."/>
            <person name="Kim S."/>
        </authorList>
    </citation>
    <scope>NUCLEOTIDE SEQUENCE</scope>
    <source>
        <strain evidence="2">KCTC 22169</strain>
    </source>
</reference>
<dbReference type="EMBL" id="BMXR01000006">
    <property type="protein sequence ID" value="GGX57759.1"/>
    <property type="molecule type" value="Genomic_DNA"/>
</dbReference>
<organism evidence="2 3">
    <name type="scientific">Saccharospirillum salsuginis</name>
    <dbReference type="NCBI Taxonomy" id="418750"/>
    <lineage>
        <taxon>Bacteria</taxon>
        <taxon>Pseudomonadati</taxon>
        <taxon>Pseudomonadota</taxon>
        <taxon>Gammaproteobacteria</taxon>
        <taxon>Oceanospirillales</taxon>
        <taxon>Saccharospirillaceae</taxon>
        <taxon>Saccharospirillum</taxon>
    </lineage>
</organism>
<dbReference type="PANTHER" id="PTHR43736:SF4">
    <property type="entry name" value="SLR1690 PROTEIN"/>
    <property type="match status" value="1"/>
</dbReference>
<keyword evidence="3" id="KW-1185">Reference proteome</keyword>
<dbReference type="Gene3D" id="1.10.10.10">
    <property type="entry name" value="Winged helix-like DNA-binding domain superfamily/Winged helix DNA-binding domain"/>
    <property type="match status" value="1"/>
</dbReference>
<reference evidence="2" key="1">
    <citation type="journal article" date="2014" name="Int. J. Syst. Evol. Microbiol.">
        <title>Complete genome sequence of Corynebacterium casei LMG S-19264T (=DSM 44701T), isolated from a smear-ripened cheese.</title>
        <authorList>
            <consortium name="US DOE Joint Genome Institute (JGI-PGF)"/>
            <person name="Walter F."/>
            <person name="Albersmeier A."/>
            <person name="Kalinowski J."/>
            <person name="Ruckert C."/>
        </authorList>
    </citation>
    <scope>NUCLEOTIDE SEQUENCE</scope>
    <source>
        <strain evidence="2">KCTC 22169</strain>
    </source>
</reference>
<dbReference type="PANTHER" id="PTHR43736">
    <property type="entry name" value="ADP-RIBOSE PYROPHOSPHATASE"/>
    <property type="match status" value="1"/>
</dbReference>
<dbReference type="RefSeq" id="WP_189609436.1">
    <property type="nucleotide sequence ID" value="NZ_BMXR01000006.1"/>
</dbReference>
<proteinExistence type="predicted"/>
<dbReference type="InterPro" id="IPR036390">
    <property type="entry name" value="WH_DNA-bd_sf"/>
</dbReference>
<dbReference type="Pfam" id="PF00293">
    <property type="entry name" value="NUDIX"/>
    <property type="match status" value="1"/>
</dbReference>
<dbReference type="PROSITE" id="PS51462">
    <property type="entry name" value="NUDIX"/>
    <property type="match status" value="1"/>
</dbReference>
<dbReference type="SUPFAM" id="SSF55811">
    <property type="entry name" value="Nudix"/>
    <property type="match status" value="1"/>
</dbReference>
<protein>
    <submittedName>
        <fullName evidence="2">NUDIX hydrolase</fullName>
    </submittedName>
</protein>
<dbReference type="Pfam" id="PF21906">
    <property type="entry name" value="WHD_NrtR"/>
    <property type="match status" value="1"/>
</dbReference>
<evidence type="ECO:0000313" key="2">
    <source>
        <dbReference type="EMBL" id="GGX57759.1"/>
    </source>
</evidence>
<feature type="domain" description="Nudix hydrolase" evidence="1">
    <location>
        <begin position="25"/>
        <end position="156"/>
    </location>
</feature>
<evidence type="ECO:0000313" key="3">
    <source>
        <dbReference type="Proteomes" id="UP000626148"/>
    </source>
</evidence>
<dbReference type="Gene3D" id="3.90.79.10">
    <property type="entry name" value="Nucleoside Triphosphate Pyrophosphohydrolase"/>
    <property type="match status" value="1"/>
</dbReference>